<dbReference type="Proteomes" id="UP000261212">
    <property type="component" value="Unassembled WGS sequence"/>
</dbReference>
<dbReference type="EC" id="1.8.1.9" evidence="7"/>
<dbReference type="InterPro" id="IPR008255">
    <property type="entry name" value="Pyr_nucl-diS_OxRdtase_2_AS"/>
</dbReference>
<dbReference type="NCBIfam" id="TIGR01292">
    <property type="entry name" value="TRX_reduct"/>
    <property type="match status" value="1"/>
</dbReference>
<dbReference type="GeneID" id="97999656"/>
<organism evidence="10 11">
    <name type="scientific">Anaerofustis stercorihominis</name>
    <dbReference type="NCBI Taxonomy" id="214853"/>
    <lineage>
        <taxon>Bacteria</taxon>
        <taxon>Bacillati</taxon>
        <taxon>Bacillota</taxon>
        <taxon>Clostridia</taxon>
        <taxon>Eubacteriales</taxon>
        <taxon>Eubacteriaceae</taxon>
        <taxon>Anaerofustis</taxon>
    </lineage>
</organism>
<keyword evidence="2 7" id="KW-0285">Flavoprotein</keyword>
<comment type="cofactor">
    <cofactor evidence="8">
        <name>FAD</name>
        <dbReference type="ChEBI" id="CHEBI:57692"/>
    </cofactor>
    <text evidence="8">Binds 1 FAD per subunit.</text>
</comment>
<comment type="caution">
    <text evidence="10">The sequence shown here is derived from an EMBL/GenBank/DDBJ whole genome shotgun (WGS) entry which is preliminary data.</text>
</comment>
<name>A0A3E3DYU4_9FIRM</name>
<proteinExistence type="inferred from homology"/>
<evidence type="ECO:0000313" key="11">
    <source>
        <dbReference type="Proteomes" id="UP000261212"/>
    </source>
</evidence>
<dbReference type="GO" id="GO:0019430">
    <property type="term" value="P:removal of superoxide radicals"/>
    <property type="evidence" value="ECO:0007669"/>
    <property type="project" value="UniProtKB-UniRule"/>
</dbReference>
<dbReference type="SUPFAM" id="SSF51905">
    <property type="entry name" value="FAD/NAD(P)-binding domain"/>
    <property type="match status" value="1"/>
</dbReference>
<evidence type="ECO:0000256" key="4">
    <source>
        <dbReference type="ARBA" id="ARBA00023002"/>
    </source>
</evidence>
<evidence type="ECO:0000313" key="10">
    <source>
        <dbReference type="EMBL" id="RGD74403.1"/>
    </source>
</evidence>
<dbReference type="PRINTS" id="PR00469">
    <property type="entry name" value="PNDRDTASEII"/>
</dbReference>
<comment type="similarity">
    <text evidence="1 7">Belongs to the class-II pyridine nucleotide-disulfide oxidoreductase family.</text>
</comment>
<evidence type="ECO:0000256" key="3">
    <source>
        <dbReference type="ARBA" id="ARBA00022827"/>
    </source>
</evidence>
<dbReference type="PROSITE" id="PS00573">
    <property type="entry name" value="PYRIDINE_REDOX_2"/>
    <property type="match status" value="1"/>
</dbReference>
<evidence type="ECO:0000256" key="5">
    <source>
        <dbReference type="ARBA" id="ARBA00023157"/>
    </source>
</evidence>
<dbReference type="GO" id="GO:0005737">
    <property type="term" value="C:cytoplasm"/>
    <property type="evidence" value="ECO:0007669"/>
    <property type="project" value="InterPro"/>
</dbReference>
<dbReference type="GO" id="GO:0004791">
    <property type="term" value="F:thioredoxin-disulfide reductase (NADPH) activity"/>
    <property type="evidence" value="ECO:0007669"/>
    <property type="project" value="UniProtKB-UniRule"/>
</dbReference>
<sequence length="306" mass="33069">MNYDVIIIGAGPAGLSAGLYASRSTLNTLIIEKAVVGGQITTTTEIENYPGASEVTGPELVEKMKEQCLSFGANIVSDEVISVEKKDDGMFYVKGSKEEYIGKTCIIASGSTPKELGIKGEREFRGMGVSYCATCDAGFFTGFEVCVVGGGDTALKEAIYLTKFAKKVTIIHRRDQFRGGKSWEKKARANDKVHFLLSHEPVEILGENGMVTGIKVKNKKTGEVYDYKTDGVFMFVGHNPNSTLVKNLVEVDEKGYIVTDNALQTSVKGLFVAGDVRQKNLRQVVTAASDGAICATGAEEYIDELI</sequence>
<dbReference type="RefSeq" id="WP_007049217.1">
    <property type="nucleotide sequence ID" value="NZ_CABKNJ010000005.1"/>
</dbReference>
<dbReference type="InterPro" id="IPR023753">
    <property type="entry name" value="FAD/NAD-binding_dom"/>
</dbReference>
<evidence type="ECO:0000259" key="9">
    <source>
        <dbReference type="Pfam" id="PF07992"/>
    </source>
</evidence>
<dbReference type="PRINTS" id="PR00368">
    <property type="entry name" value="FADPNR"/>
</dbReference>
<keyword evidence="3 7" id="KW-0274">FAD</keyword>
<evidence type="ECO:0000256" key="1">
    <source>
        <dbReference type="ARBA" id="ARBA00009333"/>
    </source>
</evidence>
<keyword evidence="8" id="KW-0521">NADP</keyword>
<dbReference type="EMBL" id="QUSM01000003">
    <property type="protein sequence ID" value="RGD74403.1"/>
    <property type="molecule type" value="Genomic_DNA"/>
</dbReference>
<evidence type="ECO:0000256" key="8">
    <source>
        <dbReference type="RuleBase" id="RU003881"/>
    </source>
</evidence>
<dbReference type="AlphaFoldDB" id="A0A3E3DYU4"/>
<evidence type="ECO:0000256" key="7">
    <source>
        <dbReference type="RuleBase" id="RU003880"/>
    </source>
</evidence>
<evidence type="ECO:0000256" key="6">
    <source>
        <dbReference type="ARBA" id="ARBA00023284"/>
    </source>
</evidence>
<dbReference type="InterPro" id="IPR005982">
    <property type="entry name" value="Thioredox_Rdtase"/>
</dbReference>
<accession>A0A3E3DYU4</accession>
<dbReference type="Gene3D" id="3.50.50.60">
    <property type="entry name" value="FAD/NAD(P)-binding domain"/>
    <property type="match status" value="2"/>
</dbReference>
<reference evidence="10 11" key="1">
    <citation type="submission" date="2018-08" db="EMBL/GenBank/DDBJ databases">
        <title>A genome reference for cultivated species of the human gut microbiota.</title>
        <authorList>
            <person name="Zou Y."/>
            <person name="Xue W."/>
            <person name="Luo G."/>
        </authorList>
    </citation>
    <scope>NUCLEOTIDE SEQUENCE [LARGE SCALE GENOMIC DNA]</scope>
    <source>
        <strain evidence="10 11">AM25-6</strain>
    </source>
</reference>
<dbReference type="InterPro" id="IPR050097">
    <property type="entry name" value="Ferredoxin-NADP_redctase_2"/>
</dbReference>
<keyword evidence="6 7" id="KW-0676">Redox-active center</keyword>
<dbReference type="PANTHER" id="PTHR48105">
    <property type="entry name" value="THIOREDOXIN REDUCTASE 1-RELATED-RELATED"/>
    <property type="match status" value="1"/>
</dbReference>
<comment type="catalytic activity">
    <reaction evidence="7">
        <text>[thioredoxin]-dithiol + NADP(+) = [thioredoxin]-disulfide + NADPH + H(+)</text>
        <dbReference type="Rhea" id="RHEA:20345"/>
        <dbReference type="Rhea" id="RHEA-COMP:10698"/>
        <dbReference type="Rhea" id="RHEA-COMP:10700"/>
        <dbReference type="ChEBI" id="CHEBI:15378"/>
        <dbReference type="ChEBI" id="CHEBI:29950"/>
        <dbReference type="ChEBI" id="CHEBI:50058"/>
        <dbReference type="ChEBI" id="CHEBI:57783"/>
        <dbReference type="ChEBI" id="CHEBI:58349"/>
        <dbReference type="EC" id="1.8.1.9"/>
    </reaction>
</comment>
<dbReference type="Pfam" id="PF07992">
    <property type="entry name" value="Pyr_redox_2"/>
    <property type="match status" value="1"/>
</dbReference>
<keyword evidence="4 7" id="KW-0560">Oxidoreductase</keyword>
<keyword evidence="5" id="KW-1015">Disulfide bond</keyword>
<gene>
    <name evidence="10" type="primary">trxB</name>
    <name evidence="10" type="ORF">DW687_06455</name>
</gene>
<dbReference type="InterPro" id="IPR036188">
    <property type="entry name" value="FAD/NAD-bd_sf"/>
</dbReference>
<comment type="subunit">
    <text evidence="7">Homodimer.</text>
</comment>
<evidence type="ECO:0000256" key="2">
    <source>
        <dbReference type="ARBA" id="ARBA00022630"/>
    </source>
</evidence>
<feature type="domain" description="FAD/NAD(P)-binding" evidence="9">
    <location>
        <begin position="3"/>
        <end position="291"/>
    </location>
</feature>
<protein>
    <recommendedName>
        <fullName evidence="7">Thioredoxin reductase</fullName>
        <ecNumber evidence="7">1.8.1.9</ecNumber>
    </recommendedName>
</protein>